<dbReference type="InterPro" id="IPR014832">
    <property type="entry name" value="TnsA_C"/>
</dbReference>
<keyword evidence="3" id="KW-0540">Nuclease</keyword>
<organism evidence="3 4">
    <name type="scientific">Rossellomorea vietnamensis</name>
    <dbReference type="NCBI Taxonomy" id="218284"/>
    <lineage>
        <taxon>Bacteria</taxon>
        <taxon>Bacillati</taxon>
        <taxon>Bacillota</taxon>
        <taxon>Bacilli</taxon>
        <taxon>Bacillales</taxon>
        <taxon>Bacillaceae</taxon>
        <taxon>Rossellomorea</taxon>
    </lineage>
</organism>
<evidence type="ECO:0000259" key="2">
    <source>
        <dbReference type="Pfam" id="PF08722"/>
    </source>
</evidence>
<feature type="domain" description="TnsA endonuclease N-terminal" evidence="2">
    <location>
        <begin position="73"/>
        <end position="167"/>
    </location>
</feature>
<dbReference type="InterPro" id="IPR011856">
    <property type="entry name" value="tRNA_endonuc-like_dom_sf"/>
</dbReference>
<dbReference type="Gene3D" id="1.10.10.10">
    <property type="entry name" value="Winged helix-like DNA-binding domain superfamily/Winged helix DNA-binding domain"/>
    <property type="match status" value="1"/>
</dbReference>
<dbReference type="EMBL" id="CP047394">
    <property type="protein sequence ID" value="QHE59783.1"/>
    <property type="molecule type" value="Genomic_DNA"/>
</dbReference>
<dbReference type="GO" id="GO:0004519">
    <property type="term" value="F:endonuclease activity"/>
    <property type="evidence" value="ECO:0007669"/>
    <property type="project" value="UniProtKB-KW"/>
</dbReference>
<feature type="domain" description="TnsA endonuclease C-terminal" evidence="1">
    <location>
        <begin position="171"/>
        <end position="253"/>
    </location>
</feature>
<evidence type="ECO:0000313" key="4">
    <source>
        <dbReference type="Proteomes" id="UP000465062"/>
    </source>
</evidence>
<keyword evidence="3" id="KW-0255">Endonuclease</keyword>
<dbReference type="GO" id="GO:0003676">
    <property type="term" value="F:nucleic acid binding"/>
    <property type="evidence" value="ECO:0007669"/>
    <property type="project" value="InterPro"/>
</dbReference>
<protein>
    <submittedName>
        <fullName evidence="3">Heteromeric transposase endonuclease subunit TnsA</fullName>
    </submittedName>
</protein>
<dbReference type="Pfam" id="PF08721">
    <property type="entry name" value="Tn7_Tnp_TnsA_C"/>
    <property type="match status" value="1"/>
</dbReference>
<dbReference type="RefSeq" id="WP_159360942.1">
    <property type="nucleotide sequence ID" value="NZ_CP047394.1"/>
</dbReference>
<accession>A0A6I6UMJ2</accession>
<dbReference type="Gene3D" id="3.40.1350.10">
    <property type="match status" value="1"/>
</dbReference>
<dbReference type="InterPro" id="IPR014833">
    <property type="entry name" value="TnsA_N"/>
</dbReference>
<dbReference type="InterPro" id="IPR036388">
    <property type="entry name" value="WH-like_DNA-bd_sf"/>
</dbReference>
<dbReference type="InterPro" id="IPR011335">
    <property type="entry name" value="Restrct_endonuc-II-like"/>
</dbReference>
<dbReference type="SUPFAM" id="SSF52980">
    <property type="entry name" value="Restriction endonuclease-like"/>
    <property type="match status" value="1"/>
</dbReference>
<reference evidence="3 4" key="1">
    <citation type="submission" date="2019-06" db="EMBL/GenBank/DDBJ databases">
        <title>An operon consisting of a P-type ATPase gene and a transcriptional regular gene given the different cadmium resistance in Bacillus vietamensis 151-6 and Bacillus marisflavi 151-25.</title>
        <authorList>
            <person name="Yu X."/>
        </authorList>
    </citation>
    <scope>NUCLEOTIDE SEQUENCE [LARGE SCALE GENOMIC DNA]</scope>
    <source>
        <strain evidence="3 4">151-6</strain>
    </source>
</reference>
<evidence type="ECO:0000313" key="3">
    <source>
        <dbReference type="EMBL" id="QHE59783.1"/>
    </source>
</evidence>
<dbReference type="KEGG" id="bvq:FHE72_01065"/>
<dbReference type="Proteomes" id="UP000465062">
    <property type="component" value="Chromosome"/>
</dbReference>
<proteinExistence type="predicted"/>
<evidence type="ECO:0000259" key="1">
    <source>
        <dbReference type="Pfam" id="PF08721"/>
    </source>
</evidence>
<dbReference type="Pfam" id="PF08722">
    <property type="entry name" value="Tn7_TnsA-like_N"/>
    <property type="match status" value="1"/>
</dbReference>
<keyword evidence="3" id="KW-0378">Hydrolase</keyword>
<gene>
    <name evidence="3" type="ORF">FHE72_01065</name>
</gene>
<dbReference type="CDD" id="cd22362">
    <property type="entry name" value="TnsA_endonuclease-like"/>
    <property type="match status" value="1"/>
</dbReference>
<name>A0A6I6UMJ2_9BACI</name>
<dbReference type="AlphaFoldDB" id="A0A6I6UMJ2"/>
<sequence length="268" mass="31223">MAKRNRATTRKKIGKWIKDGRGQGEGVNYKPWLMIQDVPSEGVVTREKGWKTTRNHQLMSQLEYKYFLTLEWSNTVIDIREQFPLLPLERTLEIADFLGVKHPTDPQTQEPIVMTTDFMINLELFGGTEKIVARTIKPASKLKPREIEKFAIEQIFYDEQSIDWAIVIDKDIPNEFVENMKFIYKEKYLDNYDGIDRELVNRLEPRLLEELSNTSNSLSKTALDLDELFGLREGATLAIVKHLLANKVWLTDMDKIIDPLGKFEFKRA</sequence>